<evidence type="ECO:0000256" key="1">
    <source>
        <dbReference type="SAM" id="MobiDB-lite"/>
    </source>
</evidence>
<feature type="region of interest" description="Disordered" evidence="1">
    <location>
        <begin position="446"/>
        <end position="554"/>
    </location>
</feature>
<name>A0ABR3IRY3_9AGAR</name>
<proteinExistence type="predicted"/>
<organism evidence="2 3">
    <name type="scientific">Hohenbuehelia grisea</name>
    <dbReference type="NCBI Taxonomy" id="104357"/>
    <lineage>
        <taxon>Eukaryota</taxon>
        <taxon>Fungi</taxon>
        <taxon>Dikarya</taxon>
        <taxon>Basidiomycota</taxon>
        <taxon>Agaricomycotina</taxon>
        <taxon>Agaricomycetes</taxon>
        <taxon>Agaricomycetidae</taxon>
        <taxon>Agaricales</taxon>
        <taxon>Pleurotineae</taxon>
        <taxon>Pleurotaceae</taxon>
        <taxon>Hohenbuehelia</taxon>
    </lineage>
</organism>
<feature type="region of interest" description="Disordered" evidence="1">
    <location>
        <begin position="270"/>
        <end position="302"/>
    </location>
</feature>
<feature type="compositionally biased region" description="Polar residues" evidence="1">
    <location>
        <begin position="45"/>
        <end position="61"/>
    </location>
</feature>
<feature type="region of interest" description="Disordered" evidence="1">
    <location>
        <begin position="706"/>
        <end position="730"/>
    </location>
</feature>
<keyword evidence="3" id="KW-1185">Reference proteome</keyword>
<dbReference type="EMBL" id="JASNQZ010000015">
    <property type="protein sequence ID" value="KAL0946053.1"/>
    <property type="molecule type" value="Genomic_DNA"/>
</dbReference>
<comment type="caution">
    <text evidence="2">The sequence shown here is derived from an EMBL/GenBank/DDBJ whole genome shotgun (WGS) entry which is preliminary data.</text>
</comment>
<feature type="region of interest" description="Disordered" evidence="1">
    <location>
        <begin position="1"/>
        <end position="101"/>
    </location>
</feature>
<feature type="region of interest" description="Disordered" evidence="1">
    <location>
        <begin position="630"/>
        <end position="651"/>
    </location>
</feature>
<feature type="compositionally biased region" description="Polar residues" evidence="1">
    <location>
        <begin position="668"/>
        <end position="687"/>
    </location>
</feature>
<sequence>MDAMEPRSRTPDDALPERASLSIETLDQRLQHVLAQQERYPSIDSRITAQTPHSPVSTDIPTESDHAADPPSPDSPSLEYLTPPEYPSDDNSHSNQTSTSQVLLLSTMPTDTVPDEVNNQRGSVTAGPMLPRTRIFDIGPLDHMTPFSHLGYGPEFELSYATSTERARIAEGHTPRIRPGVLTSGQTQVISRLRSEDGTERLELNMLNANVLLQNTDSRVLASFPCHAHITAIIPPEDMDTTFPFEAPMIAQEALHAALVEAGNTMSRILDDPDTDTEAVEEHQPSDEPLTPPGMTPLPDEPHIDLAPTPRSTYVNVLTTTPESQVSSLPYIHSPSAIRRHAHAHPVRHEFIPPTQYFPYETTLMAQQIPAHAPLDPIFVHPLAAADPAAEHQGLPVAGDLEEILAQREVESNEQQSTGLPVPMRVVSRREQELLSCQQRYAQEHHDRLPIYQTPEPRTRRTLSSYNYRSRSESPRLSLGRGPRSVSVSSESDSDMDTQTQTVPPFDDSVTPGPALASINKKEKKMEKEMKMKKKKKAYTPPHPASRPKRTPSPFLSYAEPIIVEYAPPPRYSPYPGQTSDIPDNIFIYRHPGGSNSTLWLPSPIVKGRATDDLEPGCYGEDDEMDAAGHAKITPSNYPPPPPDTTSLQQPRTLTQPYAGLATISRETFQDSPDPSTNPFTASTRSAPATPEMVVEARRLVTTPPVRNRDEDRPAGPELVRPPTPFPMSGGRLFRGGHTTRDPDIVAPTASHRPLLSAPVPNDMGRVSEVSLLTSYVIRCLTEACALMNKIVTTERADAQREDVGLFHFQQQFIETHDINPPHHKLWFAYDDILQHIGRNSDPRLGLDPPTRVLAAGWLAH</sequence>
<reference evidence="3" key="1">
    <citation type="submission" date="2024-06" db="EMBL/GenBank/DDBJ databases">
        <title>Multi-omics analyses provide insights into the biosynthesis of the anticancer antibiotic pleurotin in Hohenbuehelia grisea.</title>
        <authorList>
            <person name="Weaver J.A."/>
            <person name="Alberti F."/>
        </authorList>
    </citation>
    <scope>NUCLEOTIDE SEQUENCE [LARGE SCALE GENOMIC DNA]</scope>
    <source>
        <strain evidence="3">T-177</strain>
    </source>
</reference>
<evidence type="ECO:0000313" key="2">
    <source>
        <dbReference type="EMBL" id="KAL0946053.1"/>
    </source>
</evidence>
<feature type="compositionally biased region" description="Basic and acidic residues" evidence="1">
    <location>
        <begin position="1"/>
        <end position="16"/>
    </location>
</feature>
<evidence type="ECO:0000313" key="3">
    <source>
        <dbReference type="Proteomes" id="UP001556367"/>
    </source>
</evidence>
<gene>
    <name evidence="2" type="ORF">HGRIS_012326</name>
</gene>
<accession>A0ABR3IRY3</accession>
<feature type="compositionally biased region" description="Basic and acidic residues" evidence="1">
    <location>
        <begin position="520"/>
        <end position="530"/>
    </location>
</feature>
<protein>
    <submittedName>
        <fullName evidence="2">Uncharacterized protein</fullName>
    </submittedName>
</protein>
<feature type="region of interest" description="Disordered" evidence="1">
    <location>
        <begin position="668"/>
        <end position="689"/>
    </location>
</feature>
<dbReference type="Proteomes" id="UP001556367">
    <property type="component" value="Unassembled WGS sequence"/>
</dbReference>